<reference evidence="2 3" key="1">
    <citation type="journal article" date="2023" name="G3 (Bethesda)">
        <title>A chromosome-level genome assembly of Zasmidium syzygii isolated from banana leaves.</title>
        <authorList>
            <person name="van Westerhoven A.C."/>
            <person name="Mehrabi R."/>
            <person name="Talebi R."/>
            <person name="Steentjes M.B.F."/>
            <person name="Corcolon B."/>
            <person name="Chong P.A."/>
            <person name="Kema G.H.J."/>
            <person name="Seidl M.F."/>
        </authorList>
    </citation>
    <scope>NUCLEOTIDE SEQUENCE [LARGE SCALE GENOMIC DNA]</scope>
    <source>
        <strain evidence="2 3">P124</strain>
    </source>
</reference>
<feature type="compositionally biased region" description="Acidic residues" evidence="1">
    <location>
        <begin position="373"/>
        <end position="386"/>
    </location>
</feature>
<accession>A0ABR0E076</accession>
<feature type="compositionally biased region" description="Polar residues" evidence="1">
    <location>
        <begin position="392"/>
        <end position="401"/>
    </location>
</feature>
<dbReference type="InterPro" id="IPR015943">
    <property type="entry name" value="WD40/YVTN_repeat-like_dom_sf"/>
</dbReference>
<keyword evidence="3" id="KW-1185">Reference proteome</keyword>
<evidence type="ECO:0000313" key="3">
    <source>
        <dbReference type="Proteomes" id="UP001305779"/>
    </source>
</evidence>
<dbReference type="InterPro" id="IPR001680">
    <property type="entry name" value="WD40_rpt"/>
</dbReference>
<comment type="caution">
    <text evidence="2">The sequence shown here is derived from an EMBL/GenBank/DDBJ whole genome shotgun (WGS) entry which is preliminary data.</text>
</comment>
<dbReference type="Gene3D" id="2.130.10.10">
    <property type="entry name" value="YVTN repeat-like/Quinoprotein amine dehydrogenase"/>
    <property type="match status" value="1"/>
</dbReference>
<dbReference type="Pfam" id="PF00400">
    <property type="entry name" value="WD40"/>
    <property type="match status" value="1"/>
</dbReference>
<proteinExistence type="predicted"/>
<sequence>MSSTDLNLTPKCVATTGDAFSEPFRASRNRGKCDGRSNLFRHATFSADGTTIVTQNEDNRLRTFVLPEDLLAERDELHQLERYSEYHPGTKIQSFAVYPKFALEDPSTTVVLSSSVDVPITLRNALHYDTVHAFYPFINERTEEFRSARSLAFTSSGSCFIAGGHNVIAAFDVTRPNSGPLSEFVLSPNRGPIDAFRLKRRAWVSAMKLSSGGLLAVGTTQREIGLFENHGLGKCVCTFPLEAREGTGVTGLQWSPCGRYLLVAERSSDTVQMFDVRDVRQEVGRLVGRNARTPQVLDIDVVPTADGFEAWAGGKDGHVRMWSNSGSQDALHTPDVDLDLHQVSSAIWHPSGSVLATSSGDRLPPNDSYGESDSSDSSDSDSDSDNGSDNGTGRSTATTPDNKLKIWTV</sequence>
<gene>
    <name evidence="2" type="ORF">PRZ48_014165</name>
</gene>
<dbReference type="SUPFAM" id="SSF50978">
    <property type="entry name" value="WD40 repeat-like"/>
    <property type="match status" value="1"/>
</dbReference>
<dbReference type="InterPro" id="IPR036322">
    <property type="entry name" value="WD40_repeat_dom_sf"/>
</dbReference>
<dbReference type="EMBL" id="JAXOVC010000013">
    <property type="protein sequence ID" value="KAK4494809.1"/>
    <property type="molecule type" value="Genomic_DNA"/>
</dbReference>
<dbReference type="PANTHER" id="PTHR13211">
    <property type="entry name" value="TELOMERASE CAJAL BODY PROTEIN 1"/>
    <property type="match status" value="1"/>
</dbReference>
<dbReference type="InterPro" id="IPR051150">
    <property type="entry name" value="SWT21/TCAB1_mRNA_Telomere"/>
</dbReference>
<dbReference type="Proteomes" id="UP001305779">
    <property type="component" value="Unassembled WGS sequence"/>
</dbReference>
<evidence type="ECO:0000256" key="1">
    <source>
        <dbReference type="SAM" id="MobiDB-lite"/>
    </source>
</evidence>
<protein>
    <submittedName>
        <fullName evidence="2">Uncharacterized protein</fullName>
    </submittedName>
</protein>
<name>A0ABR0E076_ZASCE</name>
<organism evidence="2 3">
    <name type="scientific">Zasmidium cellare</name>
    <name type="common">Wine cellar mold</name>
    <name type="synonym">Racodium cellare</name>
    <dbReference type="NCBI Taxonomy" id="395010"/>
    <lineage>
        <taxon>Eukaryota</taxon>
        <taxon>Fungi</taxon>
        <taxon>Dikarya</taxon>
        <taxon>Ascomycota</taxon>
        <taxon>Pezizomycotina</taxon>
        <taxon>Dothideomycetes</taxon>
        <taxon>Dothideomycetidae</taxon>
        <taxon>Mycosphaerellales</taxon>
        <taxon>Mycosphaerellaceae</taxon>
        <taxon>Zasmidium</taxon>
    </lineage>
</organism>
<feature type="region of interest" description="Disordered" evidence="1">
    <location>
        <begin position="356"/>
        <end position="409"/>
    </location>
</feature>
<evidence type="ECO:0000313" key="2">
    <source>
        <dbReference type="EMBL" id="KAK4494809.1"/>
    </source>
</evidence>
<dbReference type="PANTHER" id="PTHR13211:SF0">
    <property type="entry name" value="TELOMERASE CAJAL BODY PROTEIN 1"/>
    <property type="match status" value="1"/>
</dbReference>